<dbReference type="PANTHER" id="PTHR33112">
    <property type="entry name" value="DOMAIN PROTEIN, PUTATIVE-RELATED"/>
    <property type="match status" value="1"/>
</dbReference>
<dbReference type="Pfam" id="PF06985">
    <property type="entry name" value="HET"/>
    <property type="match status" value="1"/>
</dbReference>
<evidence type="ECO:0000259" key="1">
    <source>
        <dbReference type="Pfam" id="PF06985"/>
    </source>
</evidence>
<evidence type="ECO:0000313" key="3">
    <source>
        <dbReference type="Proteomes" id="UP000800094"/>
    </source>
</evidence>
<feature type="non-terminal residue" evidence="2">
    <location>
        <position position="1"/>
    </location>
</feature>
<feature type="domain" description="Heterokaryon incompatibility" evidence="1">
    <location>
        <begin position="64"/>
        <end position="216"/>
    </location>
</feature>
<dbReference type="PANTHER" id="PTHR33112:SF12">
    <property type="entry name" value="HETEROKARYON INCOMPATIBILITY DOMAIN-CONTAINING PROTEIN"/>
    <property type="match status" value="1"/>
</dbReference>
<evidence type="ECO:0000313" key="2">
    <source>
        <dbReference type="EMBL" id="KAF2246231.1"/>
    </source>
</evidence>
<sequence>AAGREVRAESIDVELVKDWIRCCENWHGQACDLGDHTPLDHCQDLMVIDVVDGRLVDVPCSSRYMALSYVWGGISSLQTLKTNLKQHQQPGGLVAQSAALPKTISDAIKLTSSIGERYLWVDALCIVQDDLDGKLSLINQMDKIYQNAVCTIVAAFGTDSSAGLPGVTSPRNSAQQTLDYGKSRRIAISQRPFEMFLGREGHSGCVWNKRAWTHQERLLSGRKLVFLEDGVHFNC</sequence>
<dbReference type="OrthoDB" id="5135333at2759"/>
<organism evidence="2 3">
    <name type="scientific">Trematosphaeria pertusa</name>
    <dbReference type="NCBI Taxonomy" id="390896"/>
    <lineage>
        <taxon>Eukaryota</taxon>
        <taxon>Fungi</taxon>
        <taxon>Dikarya</taxon>
        <taxon>Ascomycota</taxon>
        <taxon>Pezizomycotina</taxon>
        <taxon>Dothideomycetes</taxon>
        <taxon>Pleosporomycetidae</taxon>
        <taxon>Pleosporales</taxon>
        <taxon>Massarineae</taxon>
        <taxon>Trematosphaeriaceae</taxon>
        <taxon>Trematosphaeria</taxon>
    </lineage>
</organism>
<accession>A0A6A6I783</accession>
<dbReference type="GeneID" id="54575983"/>
<dbReference type="RefSeq" id="XP_033681235.1">
    <property type="nucleotide sequence ID" value="XM_033822653.1"/>
</dbReference>
<dbReference type="Proteomes" id="UP000800094">
    <property type="component" value="Unassembled WGS sequence"/>
</dbReference>
<dbReference type="AlphaFoldDB" id="A0A6A6I783"/>
<dbReference type="EMBL" id="ML987199">
    <property type="protein sequence ID" value="KAF2246231.1"/>
    <property type="molecule type" value="Genomic_DNA"/>
</dbReference>
<reference evidence="2" key="1">
    <citation type="journal article" date="2020" name="Stud. Mycol.">
        <title>101 Dothideomycetes genomes: a test case for predicting lifestyles and emergence of pathogens.</title>
        <authorList>
            <person name="Haridas S."/>
            <person name="Albert R."/>
            <person name="Binder M."/>
            <person name="Bloem J."/>
            <person name="Labutti K."/>
            <person name="Salamov A."/>
            <person name="Andreopoulos B."/>
            <person name="Baker S."/>
            <person name="Barry K."/>
            <person name="Bills G."/>
            <person name="Bluhm B."/>
            <person name="Cannon C."/>
            <person name="Castanera R."/>
            <person name="Culley D."/>
            <person name="Daum C."/>
            <person name="Ezra D."/>
            <person name="Gonzalez J."/>
            <person name="Henrissat B."/>
            <person name="Kuo A."/>
            <person name="Liang C."/>
            <person name="Lipzen A."/>
            <person name="Lutzoni F."/>
            <person name="Magnuson J."/>
            <person name="Mondo S."/>
            <person name="Nolan M."/>
            <person name="Ohm R."/>
            <person name="Pangilinan J."/>
            <person name="Park H.-J."/>
            <person name="Ramirez L."/>
            <person name="Alfaro M."/>
            <person name="Sun H."/>
            <person name="Tritt A."/>
            <person name="Yoshinaga Y."/>
            <person name="Zwiers L.-H."/>
            <person name="Turgeon B."/>
            <person name="Goodwin S."/>
            <person name="Spatafora J."/>
            <person name="Crous P."/>
            <person name="Grigoriev I."/>
        </authorList>
    </citation>
    <scope>NUCLEOTIDE SEQUENCE</scope>
    <source>
        <strain evidence="2">CBS 122368</strain>
    </source>
</reference>
<name>A0A6A6I783_9PLEO</name>
<dbReference type="InterPro" id="IPR010730">
    <property type="entry name" value="HET"/>
</dbReference>
<protein>
    <submittedName>
        <fullName evidence="2">HET-domain-containing protein</fullName>
    </submittedName>
</protein>
<gene>
    <name evidence="2" type="ORF">BU26DRAFT_387066</name>
</gene>
<proteinExistence type="predicted"/>
<keyword evidence="3" id="KW-1185">Reference proteome</keyword>
<feature type="non-terminal residue" evidence="2">
    <location>
        <position position="235"/>
    </location>
</feature>